<evidence type="ECO:0000259" key="6">
    <source>
        <dbReference type="PROSITE" id="PS51898"/>
    </source>
</evidence>
<evidence type="ECO:0000256" key="5">
    <source>
        <dbReference type="PROSITE-ProRule" id="PRU01248"/>
    </source>
</evidence>
<dbReference type="Pfam" id="PF00589">
    <property type="entry name" value="Phage_integrase"/>
    <property type="match status" value="1"/>
</dbReference>
<reference evidence="8 9" key="1">
    <citation type="journal article" date="2022" name="Res Sq">
        <title>Evolution of multicellular longitudinally dividing oral cavity symbionts (Neisseriaceae).</title>
        <authorList>
            <person name="Nyongesa S."/>
            <person name="Weber P."/>
            <person name="Bernet E."/>
            <person name="Pullido F."/>
            <person name="Nieckarz M."/>
            <person name="Delaby M."/>
            <person name="Nieves C."/>
            <person name="Viehboeck T."/>
            <person name="Krause N."/>
            <person name="Rivera-Millot A."/>
            <person name="Nakamura A."/>
            <person name="Vischer N."/>
            <person name="VanNieuwenhze M."/>
            <person name="Brun Y."/>
            <person name="Cava F."/>
            <person name="Bulgheresi S."/>
            <person name="Veyrier F."/>
        </authorList>
    </citation>
    <scope>NUCLEOTIDE SEQUENCE [LARGE SCALE GENOMIC DNA]</scope>
    <source>
        <strain evidence="8 9">SN4</strain>
    </source>
</reference>
<keyword evidence="3 5" id="KW-0238">DNA-binding</keyword>
<keyword evidence="9" id="KW-1185">Reference proteome</keyword>
<comment type="similarity">
    <text evidence="1">Belongs to the 'phage' integrase family.</text>
</comment>
<dbReference type="PROSITE" id="PS51898">
    <property type="entry name" value="TYR_RECOMBINASE"/>
    <property type="match status" value="1"/>
</dbReference>
<dbReference type="InterPro" id="IPR010998">
    <property type="entry name" value="Integrase_recombinase_N"/>
</dbReference>
<dbReference type="Gene3D" id="1.10.443.10">
    <property type="entry name" value="Intergrase catalytic core"/>
    <property type="match status" value="1"/>
</dbReference>
<organism evidence="8 9">
    <name type="scientific">Vitreoscilla massiliensis</name>
    <dbReference type="NCBI Taxonomy" id="1689272"/>
    <lineage>
        <taxon>Bacteria</taxon>
        <taxon>Pseudomonadati</taxon>
        <taxon>Pseudomonadota</taxon>
        <taxon>Betaproteobacteria</taxon>
        <taxon>Neisseriales</taxon>
        <taxon>Neisseriaceae</taxon>
        <taxon>Vitreoscilla</taxon>
    </lineage>
</organism>
<evidence type="ECO:0000313" key="9">
    <source>
        <dbReference type="Proteomes" id="UP000832011"/>
    </source>
</evidence>
<proteinExistence type="inferred from homology"/>
<dbReference type="PROSITE" id="PS51900">
    <property type="entry name" value="CB"/>
    <property type="match status" value="1"/>
</dbReference>
<dbReference type="PANTHER" id="PTHR30349">
    <property type="entry name" value="PHAGE INTEGRASE-RELATED"/>
    <property type="match status" value="1"/>
</dbReference>
<evidence type="ECO:0000256" key="1">
    <source>
        <dbReference type="ARBA" id="ARBA00008857"/>
    </source>
</evidence>
<evidence type="ECO:0000259" key="7">
    <source>
        <dbReference type="PROSITE" id="PS51900"/>
    </source>
</evidence>
<name>A0ABY4E4I8_9NEIS</name>
<gene>
    <name evidence="8" type="ORF">LVJ82_04700</name>
</gene>
<dbReference type="InterPro" id="IPR002104">
    <property type="entry name" value="Integrase_catalytic"/>
</dbReference>
<sequence>MVVEQIQHHYFKASNTIRLPPMTKPTLLPRMRSKTTLKGNVYFYYDTCTKPRKWLALGGNYLEALKKYAEYEREYNQDSLEKSISDATTFKVVADRYLKEVIPIKAPRTQKDNISELGWLLKFFDNPPAPIDSIKPVHIREYLDWRGKTAQTRANRERALFSHIFNKAREWDYTTNENPCKGIRGFKEQGRDVYVTDDLFWKLFDAADEHIKDVMLVAYFIGQRVADVLKIKVSDLQDGALWIQQNKVKTKVRIALTGDLKALVETLLVERGNVTHDYLFVNKGRKREAGRPLTYDMLSGGMNRAREKAGIPKDSFQFRDLRAKAATDADENAGIEAARNLLGHSNQLMTGEYIRHRLGKLVTPNSLQNKA</sequence>
<dbReference type="Gene3D" id="1.10.150.130">
    <property type="match status" value="1"/>
</dbReference>
<dbReference type="SUPFAM" id="SSF56349">
    <property type="entry name" value="DNA breaking-rejoining enzymes"/>
    <property type="match status" value="1"/>
</dbReference>
<dbReference type="Proteomes" id="UP000832011">
    <property type="component" value="Chromosome"/>
</dbReference>
<feature type="domain" description="Tyr recombinase" evidence="6">
    <location>
        <begin position="190"/>
        <end position="371"/>
    </location>
</feature>
<evidence type="ECO:0000313" key="8">
    <source>
        <dbReference type="EMBL" id="UOO90291.1"/>
    </source>
</evidence>
<evidence type="ECO:0000256" key="2">
    <source>
        <dbReference type="ARBA" id="ARBA00022908"/>
    </source>
</evidence>
<feature type="domain" description="Core-binding (CB)" evidence="7">
    <location>
        <begin position="88"/>
        <end position="169"/>
    </location>
</feature>
<dbReference type="EMBL" id="CP091511">
    <property type="protein sequence ID" value="UOO90291.1"/>
    <property type="molecule type" value="Genomic_DNA"/>
</dbReference>
<keyword evidence="4" id="KW-0233">DNA recombination</keyword>
<dbReference type="PANTHER" id="PTHR30349:SF41">
    <property type="entry name" value="INTEGRASE_RECOMBINASE PROTEIN MJ0367-RELATED"/>
    <property type="match status" value="1"/>
</dbReference>
<evidence type="ECO:0000256" key="4">
    <source>
        <dbReference type="ARBA" id="ARBA00023172"/>
    </source>
</evidence>
<protein>
    <submittedName>
        <fullName evidence="8">Tyrosine-type recombinase/integrase</fullName>
    </submittedName>
</protein>
<keyword evidence="2" id="KW-0229">DNA integration</keyword>
<dbReference type="InterPro" id="IPR013762">
    <property type="entry name" value="Integrase-like_cat_sf"/>
</dbReference>
<dbReference type="InterPro" id="IPR044068">
    <property type="entry name" value="CB"/>
</dbReference>
<dbReference type="InterPro" id="IPR011010">
    <property type="entry name" value="DNA_brk_join_enz"/>
</dbReference>
<evidence type="ECO:0000256" key="3">
    <source>
        <dbReference type="ARBA" id="ARBA00023125"/>
    </source>
</evidence>
<accession>A0ABY4E4I8</accession>
<dbReference type="InterPro" id="IPR050090">
    <property type="entry name" value="Tyrosine_recombinase_XerCD"/>
</dbReference>
<dbReference type="RefSeq" id="WP_234333034.1">
    <property type="nucleotide sequence ID" value="NZ_CABKVG010000008.1"/>
</dbReference>